<dbReference type="GO" id="GO:0016301">
    <property type="term" value="F:kinase activity"/>
    <property type="evidence" value="ECO:0007669"/>
    <property type="project" value="UniProtKB-KW"/>
</dbReference>
<gene>
    <name evidence="8" type="ORF">K7C98_18000</name>
</gene>
<dbReference type="EMBL" id="JAIRAU010000024">
    <property type="protein sequence ID" value="MBZ5711143.1"/>
    <property type="molecule type" value="Genomic_DNA"/>
</dbReference>
<proteinExistence type="predicted"/>
<dbReference type="RefSeq" id="WP_224192916.1">
    <property type="nucleotide sequence ID" value="NZ_JAIRAU010000024.1"/>
</dbReference>
<dbReference type="PROSITE" id="PS00108">
    <property type="entry name" value="PROTEIN_KINASE_ST"/>
    <property type="match status" value="1"/>
</dbReference>
<evidence type="ECO:0000313" key="9">
    <source>
        <dbReference type="Proteomes" id="UP001139031"/>
    </source>
</evidence>
<keyword evidence="9" id="KW-1185">Reference proteome</keyword>
<protein>
    <submittedName>
        <fullName evidence="8">Protein kinase</fullName>
    </submittedName>
</protein>
<accession>A0ABS7TSC9</accession>
<keyword evidence="1" id="KW-0808">Transferase</keyword>
<dbReference type="Proteomes" id="UP001139031">
    <property type="component" value="Unassembled WGS sequence"/>
</dbReference>
<organism evidence="8 9">
    <name type="scientific">Nannocystis pusilla</name>
    <dbReference type="NCBI Taxonomy" id="889268"/>
    <lineage>
        <taxon>Bacteria</taxon>
        <taxon>Pseudomonadati</taxon>
        <taxon>Myxococcota</taxon>
        <taxon>Polyangia</taxon>
        <taxon>Nannocystales</taxon>
        <taxon>Nannocystaceae</taxon>
        <taxon>Nannocystis</taxon>
    </lineage>
</organism>
<dbReference type="PANTHER" id="PTHR43289">
    <property type="entry name" value="MITOGEN-ACTIVATED PROTEIN KINASE KINASE KINASE 20-RELATED"/>
    <property type="match status" value="1"/>
</dbReference>
<keyword evidence="4 5" id="KW-0067">ATP-binding</keyword>
<evidence type="ECO:0000256" key="5">
    <source>
        <dbReference type="PROSITE-ProRule" id="PRU10141"/>
    </source>
</evidence>
<dbReference type="Gene3D" id="1.10.510.10">
    <property type="entry name" value="Transferase(Phosphotransferase) domain 1"/>
    <property type="match status" value="1"/>
</dbReference>
<comment type="caution">
    <text evidence="8">The sequence shown here is derived from an EMBL/GenBank/DDBJ whole genome shotgun (WGS) entry which is preliminary data.</text>
</comment>
<dbReference type="Gene3D" id="2.130.10.10">
    <property type="entry name" value="YVTN repeat-like/Quinoprotein amine dehydrogenase"/>
    <property type="match status" value="3"/>
</dbReference>
<keyword evidence="3 8" id="KW-0418">Kinase</keyword>
<dbReference type="InterPro" id="IPR015943">
    <property type="entry name" value="WD40/YVTN_repeat-like_dom_sf"/>
</dbReference>
<dbReference type="CDD" id="cd14014">
    <property type="entry name" value="STKc_PknB_like"/>
    <property type="match status" value="1"/>
</dbReference>
<dbReference type="SUPFAM" id="SSF56112">
    <property type="entry name" value="Protein kinase-like (PK-like)"/>
    <property type="match status" value="1"/>
</dbReference>
<dbReference type="InterPro" id="IPR011044">
    <property type="entry name" value="Quino_amine_DH_bsu"/>
</dbReference>
<feature type="binding site" evidence="5">
    <location>
        <position position="78"/>
    </location>
    <ligand>
        <name>ATP</name>
        <dbReference type="ChEBI" id="CHEBI:30616"/>
    </ligand>
</feature>
<evidence type="ECO:0000256" key="6">
    <source>
        <dbReference type="SAM" id="MobiDB-lite"/>
    </source>
</evidence>
<keyword evidence="2 5" id="KW-0547">Nucleotide-binding</keyword>
<feature type="domain" description="Protein kinase" evidence="7">
    <location>
        <begin position="49"/>
        <end position="319"/>
    </location>
</feature>
<dbReference type="SMART" id="SM00220">
    <property type="entry name" value="S_TKc"/>
    <property type="match status" value="1"/>
</dbReference>
<dbReference type="Gene3D" id="3.30.200.20">
    <property type="entry name" value="Phosphorylase Kinase, domain 1"/>
    <property type="match status" value="1"/>
</dbReference>
<reference evidence="8" key="1">
    <citation type="submission" date="2021-08" db="EMBL/GenBank/DDBJ databases">
        <authorList>
            <person name="Stevens D.C."/>
        </authorList>
    </citation>
    <scope>NUCLEOTIDE SEQUENCE</scope>
    <source>
        <strain evidence="8">DSM 53165</strain>
    </source>
</reference>
<evidence type="ECO:0000256" key="4">
    <source>
        <dbReference type="ARBA" id="ARBA00022840"/>
    </source>
</evidence>
<evidence type="ECO:0000313" key="8">
    <source>
        <dbReference type="EMBL" id="MBZ5711143.1"/>
    </source>
</evidence>
<feature type="region of interest" description="Disordered" evidence="6">
    <location>
        <begin position="1"/>
        <end position="37"/>
    </location>
</feature>
<sequence>MSREHHGSATAPTLQFDSSGDPRCELPAQGSVARPGEPTFARGALIDRYVLLEHVGAGAMGVVYGAYDPELDRKIALKFLKGHGRDDKGRARLLREAQAMARLAHPNVVTVHDVGTFGDEVFVAMEFVHGVSLRQWSNARRRSWRDIVAVFIAIGRGLAAAHEAGLVHRDLKPENVMIGVDERVRVMDFGLARASAGEPGDEPPARPREQPLGLELTRTGALMGTPAYMAPEQWEGREADARTDQFAYCVALWEALYGARPFRGETSSALMLAITRGQLTPPRDARRAPAWLRRVLERGLAVDPAARWPSMSALLGELERDREASRRRLGALLLGVAALIAAALVARAIDDERLAAKRAREAQERASRAEQRESEVWRLTTIGAHERDALELAVQVLAEYAPTYDRAPQAVIDGLARALPAMLPVAELPTSGTPRAVELSDDGALLAVQLAGDDGVQLWSTDPVRHLGTIHTGAVQRASVSLSPDNRFLVVHHGDRCDVYATADGRRTAQIRRCHDLAFARDGSRLFTLSAHSGPVQHNPYALLFDAVDAWSPERGVRSWSTPLATSGAALAVHPDGRRLVVATDRPTPTLLAADTGEPVRSPAWRGAPAWNRSWAGPRRPDSLAVSPDGRFIAVAHPSAAEGSLVFDMQTRRVERLPHRARSVLFSGDGRRLLTADNVAENTVVFRVPVGAGGEWEQARQIVGELHEATAGDELLVVGAELSLSSTPNLRQGTPPISNWHTDHMSASRGSTRFAILSSRVAVWDSADRLELRRWTPPPGEKVMRFDEREVSTRDEAGVVRLHDRSGTRPPLVLAEADAPGDRSHAWSVAGGVWRETVAGARDGGLIRFHDDSSGRERYRRRSLGGGRQTAAPAARAALIAGAVADGSVEVLAPPDPAPLCRFPGDGTRVREVRISGDGAWVGVLRNSGELSIWSTASCERHLAASPFRMPDQLETGILSFLGSGLLVVRGDDRTSVLDPSSGHERLLAVDACDDHSSPQGFSIISSDGRYLLTSCRSRGHLGDVSLWAVDVGVKLAEPGFSAYSGVAYDSMVRSPGLEDAPLLEFAHSGDFLVARTQKGQLAVLSVPEMHEEFRLHTRSRADDLRLHGDDREIDVLDAESGVIHTYPVTRAGLVEAACAALEPMDSGLAPRLACASARWAARR</sequence>
<evidence type="ECO:0000259" key="7">
    <source>
        <dbReference type="PROSITE" id="PS50011"/>
    </source>
</evidence>
<evidence type="ECO:0000256" key="3">
    <source>
        <dbReference type="ARBA" id="ARBA00022777"/>
    </source>
</evidence>
<dbReference type="InterPro" id="IPR017441">
    <property type="entry name" value="Protein_kinase_ATP_BS"/>
</dbReference>
<name>A0ABS7TSC9_9BACT</name>
<evidence type="ECO:0000256" key="1">
    <source>
        <dbReference type="ARBA" id="ARBA00022679"/>
    </source>
</evidence>
<dbReference type="PROSITE" id="PS00107">
    <property type="entry name" value="PROTEIN_KINASE_ATP"/>
    <property type="match status" value="1"/>
</dbReference>
<dbReference type="InterPro" id="IPR011009">
    <property type="entry name" value="Kinase-like_dom_sf"/>
</dbReference>
<dbReference type="InterPro" id="IPR000719">
    <property type="entry name" value="Prot_kinase_dom"/>
</dbReference>
<dbReference type="SUPFAM" id="SSF50969">
    <property type="entry name" value="YVTN repeat-like/Quinoprotein amine dehydrogenase"/>
    <property type="match status" value="2"/>
</dbReference>
<dbReference type="Pfam" id="PF00069">
    <property type="entry name" value="Pkinase"/>
    <property type="match status" value="1"/>
</dbReference>
<dbReference type="InterPro" id="IPR008271">
    <property type="entry name" value="Ser/Thr_kinase_AS"/>
</dbReference>
<dbReference type="PROSITE" id="PS50011">
    <property type="entry name" value="PROTEIN_KINASE_DOM"/>
    <property type="match status" value="1"/>
</dbReference>
<dbReference type="PANTHER" id="PTHR43289:SF6">
    <property type="entry name" value="SERINE_THREONINE-PROTEIN KINASE NEKL-3"/>
    <property type="match status" value="1"/>
</dbReference>
<dbReference type="SUPFAM" id="SSF101908">
    <property type="entry name" value="Putative isomerase YbhE"/>
    <property type="match status" value="1"/>
</dbReference>
<evidence type="ECO:0000256" key="2">
    <source>
        <dbReference type="ARBA" id="ARBA00022741"/>
    </source>
</evidence>